<dbReference type="InterPro" id="IPR011992">
    <property type="entry name" value="EF-hand-dom_pair"/>
</dbReference>
<reference evidence="8 9" key="1">
    <citation type="submission" date="2015-07" db="EMBL/GenBank/DDBJ databases">
        <title>The genome of Pseudoloma neurophilia, a relevant intracellular parasite of the zebrafish.</title>
        <authorList>
            <person name="Ndikumana S."/>
            <person name="Pelin A."/>
            <person name="Sanders J."/>
            <person name="Corradi N."/>
        </authorList>
    </citation>
    <scope>NUCLEOTIDE SEQUENCE [LARGE SCALE GENOMIC DNA]</scope>
    <source>
        <strain evidence="8 9">MK1</strain>
    </source>
</reference>
<dbReference type="Pfam" id="PF13499">
    <property type="entry name" value="EF-hand_7"/>
    <property type="match status" value="1"/>
</dbReference>
<dbReference type="InterPro" id="IPR018247">
    <property type="entry name" value="EF_Hand_1_Ca_BS"/>
</dbReference>
<comment type="similarity">
    <text evidence="1">Belongs to the recoverin family.</text>
</comment>
<dbReference type="InterPro" id="IPR002048">
    <property type="entry name" value="EF_hand_dom"/>
</dbReference>
<keyword evidence="6" id="KW-0449">Lipoprotein</keyword>
<keyword evidence="3" id="KW-0479">Metal-binding</keyword>
<keyword evidence="9" id="KW-1185">Reference proteome</keyword>
<dbReference type="SMART" id="SM00054">
    <property type="entry name" value="EFh"/>
    <property type="match status" value="2"/>
</dbReference>
<keyword evidence="5" id="KW-0106">Calcium</keyword>
<dbReference type="PANTHER" id="PTHR23055:SF178">
    <property type="entry name" value="NEUROCALCIN HOMOLOG"/>
    <property type="match status" value="1"/>
</dbReference>
<gene>
    <name evidence="8" type="ORF">M153_1685700088</name>
</gene>
<keyword evidence="4" id="KW-0677">Repeat</keyword>
<evidence type="ECO:0000313" key="9">
    <source>
        <dbReference type="Proteomes" id="UP000051530"/>
    </source>
</evidence>
<accession>A0A0R0LX05</accession>
<dbReference type="VEuPathDB" id="MicrosporidiaDB:M153_1685700088"/>
<dbReference type="EMBL" id="LGUB01001362">
    <property type="protein sequence ID" value="KRH91950.1"/>
    <property type="molecule type" value="Genomic_DNA"/>
</dbReference>
<keyword evidence="2" id="KW-0519">Myristate</keyword>
<dbReference type="PROSITE" id="PS00018">
    <property type="entry name" value="EF_HAND_1"/>
    <property type="match status" value="1"/>
</dbReference>
<dbReference type="Proteomes" id="UP000051530">
    <property type="component" value="Unassembled WGS sequence"/>
</dbReference>
<evidence type="ECO:0000256" key="3">
    <source>
        <dbReference type="ARBA" id="ARBA00022723"/>
    </source>
</evidence>
<evidence type="ECO:0000256" key="1">
    <source>
        <dbReference type="ARBA" id="ARBA00006049"/>
    </source>
</evidence>
<dbReference type="PROSITE" id="PS50222">
    <property type="entry name" value="EF_HAND_2"/>
    <property type="match status" value="1"/>
</dbReference>
<dbReference type="SUPFAM" id="SSF47473">
    <property type="entry name" value="EF-hand"/>
    <property type="match status" value="1"/>
</dbReference>
<evidence type="ECO:0000259" key="7">
    <source>
        <dbReference type="PROSITE" id="PS50222"/>
    </source>
</evidence>
<evidence type="ECO:0000256" key="2">
    <source>
        <dbReference type="ARBA" id="ARBA00022707"/>
    </source>
</evidence>
<protein>
    <submittedName>
        <fullName evidence="8">Ca2+ sensor (EF-Hand superfamily)</fullName>
    </submittedName>
</protein>
<evidence type="ECO:0000256" key="5">
    <source>
        <dbReference type="ARBA" id="ARBA00022837"/>
    </source>
</evidence>
<name>A0A0R0LX05_9MICR</name>
<dbReference type="PRINTS" id="PR00450">
    <property type="entry name" value="RECOVERIN"/>
</dbReference>
<proteinExistence type="inferred from homology"/>
<sequence>MGSRLSTPALNASANTRRKFSHFNEKDLKKWESQFNQLFPTGYMTEKDMITFMSRLFPFGQMYFASLLYKTINISNTGQIDFSELLIAYSILKKGSVHEKLRWIFRLYDTDSDGVISKDEMETVITHYMEMSRPSTYVSPDSTLDSNNICFDVPSFVDKIFKESQNESGFLSFDDFKLLAQKRMDILEMFEIFE</sequence>
<dbReference type="GO" id="GO:0005509">
    <property type="term" value="F:calcium ion binding"/>
    <property type="evidence" value="ECO:0007669"/>
    <property type="project" value="InterPro"/>
</dbReference>
<dbReference type="InterPro" id="IPR028846">
    <property type="entry name" value="Recoverin"/>
</dbReference>
<dbReference type="AlphaFoldDB" id="A0A0R0LX05"/>
<evidence type="ECO:0000313" key="8">
    <source>
        <dbReference type="EMBL" id="KRH91950.1"/>
    </source>
</evidence>
<feature type="domain" description="EF-hand" evidence="7">
    <location>
        <begin position="96"/>
        <end position="131"/>
    </location>
</feature>
<evidence type="ECO:0000256" key="6">
    <source>
        <dbReference type="ARBA" id="ARBA00023288"/>
    </source>
</evidence>
<dbReference type="OrthoDB" id="191686at2759"/>
<dbReference type="PANTHER" id="PTHR23055">
    <property type="entry name" value="CALCIUM BINDING PROTEINS"/>
    <property type="match status" value="1"/>
</dbReference>
<comment type="caution">
    <text evidence="8">The sequence shown here is derived from an EMBL/GenBank/DDBJ whole genome shotgun (WGS) entry which is preliminary data.</text>
</comment>
<evidence type="ECO:0000256" key="4">
    <source>
        <dbReference type="ARBA" id="ARBA00022737"/>
    </source>
</evidence>
<organism evidence="8 9">
    <name type="scientific">Pseudoloma neurophilia</name>
    <dbReference type="NCBI Taxonomy" id="146866"/>
    <lineage>
        <taxon>Eukaryota</taxon>
        <taxon>Fungi</taxon>
        <taxon>Fungi incertae sedis</taxon>
        <taxon>Microsporidia</taxon>
        <taxon>Pseudoloma</taxon>
    </lineage>
</organism>
<dbReference type="Gene3D" id="1.10.238.10">
    <property type="entry name" value="EF-hand"/>
    <property type="match status" value="1"/>
</dbReference>